<feature type="transmembrane region" description="Helical" evidence="9">
    <location>
        <begin position="81"/>
        <end position="102"/>
    </location>
</feature>
<feature type="transmembrane region" description="Helical" evidence="9">
    <location>
        <begin position="206"/>
        <end position="229"/>
    </location>
</feature>
<keyword evidence="6 9" id="KW-1133">Transmembrane helix</keyword>
<reference evidence="12" key="2">
    <citation type="submission" date="2020-05" db="EMBL/GenBank/DDBJ databases">
        <title>DNAmark Project.</title>
        <authorList>
            <person name="Leerhoei F."/>
        </authorList>
    </citation>
    <scope>NUCLEOTIDE SEQUENCE</scope>
    <source>
        <strain evidence="12">DM1270</strain>
    </source>
</reference>
<feature type="domain" description="Heme-copper oxidase subunit III family profile" evidence="10">
    <location>
        <begin position="2"/>
        <end position="271"/>
    </location>
</feature>
<evidence type="ECO:0000256" key="1">
    <source>
        <dbReference type="ARBA" id="ARBA00004141"/>
    </source>
</evidence>
<keyword evidence="8 11" id="KW-0496">Mitochondrion</keyword>
<feature type="transmembrane region" description="Helical" evidence="9">
    <location>
        <begin position="249"/>
        <end position="270"/>
    </location>
</feature>
<geneLocation type="mitochondrion" evidence="11"/>
<dbReference type="PANTHER" id="PTHR11403:SF7">
    <property type="entry name" value="CYTOCHROME C OXIDASE SUBUNIT 3"/>
    <property type="match status" value="1"/>
</dbReference>
<keyword evidence="7 9" id="KW-0472">Membrane</keyword>
<feature type="transmembrane region" description="Helical" evidence="9">
    <location>
        <begin position="39"/>
        <end position="61"/>
    </location>
</feature>
<dbReference type="Pfam" id="PF00510">
    <property type="entry name" value="COX3"/>
    <property type="match status" value="1"/>
</dbReference>
<dbReference type="PANTHER" id="PTHR11403">
    <property type="entry name" value="CYTOCHROME C OXIDASE SUBUNIT III"/>
    <property type="match status" value="1"/>
</dbReference>
<dbReference type="EMBL" id="MT483676">
    <property type="protein sequence ID" value="QLY89528.1"/>
    <property type="molecule type" value="Genomic_DNA"/>
</dbReference>
<organism evidence="11">
    <name type="scientific">Dreissena polymorpha</name>
    <name type="common">Zebra mussel</name>
    <name type="synonym">Mytilus polymorpha</name>
    <dbReference type="NCBI Taxonomy" id="45954"/>
    <lineage>
        <taxon>Eukaryota</taxon>
        <taxon>Metazoa</taxon>
        <taxon>Spiralia</taxon>
        <taxon>Lophotrochozoa</taxon>
        <taxon>Mollusca</taxon>
        <taxon>Bivalvia</taxon>
        <taxon>Autobranchia</taxon>
        <taxon>Heteroconchia</taxon>
        <taxon>Euheterodonta</taxon>
        <taxon>Imparidentia</taxon>
        <taxon>Neoheterodontei</taxon>
        <taxon>Myida</taxon>
        <taxon>Dreissenoidea</taxon>
        <taxon>Dreissenidae</taxon>
        <taxon>Dreissena</taxon>
    </lineage>
</organism>
<evidence type="ECO:0000256" key="2">
    <source>
        <dbReference type="ARBA" id="ARBA00010581"/>
    </source>
</evidence>
<dbReference type="InterPro" id="IPR024791">
    <property type="entry name" value="Cyt_c/ubiquinol_Oxase_su3"/>
</dbReference>
<sequence>MARTGFPIISLSVWPVSSAWGLGGMAFSGINYLHGGNFFWIWFWSILLMISISSWWGDVIYEGTYEGRHTMLVRKVFRLGFKMFIVSEIFFFVSFFWAWLYYGIGELSVNHLWPPRGITPIEFWKEPGLGLVILLSSGATANKAHSLVKLFNTTWLCTERSLDFRTLGLWWFACTIVLAIWFLQAQYHEYHLLPYSINSSSYGSCFFVLTGFHASHVLLGTGMLIVAFVRLFLCHFSKSNDTFYVKITVWYWHFVDIVWIFVLGFVYAWCY</sequence>
<dbReference type="CDD" id="cd01665">
    <property type="entry name" value="Cyt_c_Oxidase_III"/>
    <property type="match status" value="1"/>
</dbReference>
<dbReference type="Gene3D" id="1.10.287.70">
    <property type="match status" value="1"/>
</dbReference>
<evidence type="ECO:0000256" key="6">
    <source>
        <dbReference type="ARBA" id="ARBA00022989"/>
    </source>
</evidence>
<proteinExistence type="inferred from homology"/>
<protein>
    <recommendedName>
        <fullName evidence="3 8">Cytochrome c oxidase subunit 3</fullName>
    </recommendedName>
</protein>
<dbReference type="SUPFAM" id="SSF81452">
    <property type="entry name" value="Cytochrome c oxidase subunit III-like"/>
    <property type="match status" value="1"/>
</dbReference>
<feature type="transmembrane region" description="Helical" evidence="9">
    <location>
        <begin position="168"/>
        <end position="185"/>
    </location>
</feature>
<evidence type="ECO:0000256" key="5">
    <source>
        <dbReference type="ARBA" id="ARBA00022967"/>
    </source>
</evidence>
<dbReference type="GO" id="GO:0016020">
    <property type="term" value="C:membrane"/>
    <property type="evidence" value="ECO:0007669"/>
    <property type="project" value="UniProtKB-SubCell"/>
</dbReference>
<dbReference type="EMBL" id="KY091877">
    <property type="protein sequence ID" value="APX39119.1"/>
    <property type="molecule type" value="Genomic_DNA"/>
</dbReference>
<evidence type="ECO:0000256" key="8">
    <source>
        <dbReference type="RuleBase" id="RU003375"/>
    </source>
</evidence>
<dbReference type="GO" id="GO:0006123">
    <property type="term" value="P:mitochondrial electron transport, cytochrome c to oxygen"/>
    <property type="evidence" value="ECO:0007669"/>
    <property type="project" value="TreeGrafter"/>
</dbReference>
<evidence type="ECO:0000256" key="3">
    <source>
        <dbReference type="ARBA" id="ARBA00015944"/>
    </source>
</evidence>
<comment type="subcellular location">
    <subcellularLocation>
        <location evidence="1">Membrane</location>
        <topology evidence="1">Multi-pass membrane protein</topology>
    </subcellularLocation>
</comment>
<dbReference type="GO" id="GO:0005739">
    <property type="term" value="C:mitochondrion"/>
    <property type="evidence" value="ECO:0007669"/>
    <property type="project" value="TreeGrafter"/>
</dbReference>
<name>A0A1P8NLY0_DREPO</name>
<evidence type="ECO:0000256" key="4">
    <source>
        <dbReference type="ARBA" id="ARBA00022692"/>
    </source>
</evidence>
<dbReference type="PROSITE" id="PS50253">
    <property type="entry name" value="COX3"/>
    <property type="match status" value="1"/>
</dbReference>
<feature type="transmembrane region" description="Helical" evidence="9">
    <location>
        <begin position="12"/>
        <end position="33"/>
    </location>
</feature>
<keyword evidence="4 8" id="KW-0812">Transmembrane</keyword>
<evidence type="ECO:0000313" key="12">
    <source>
        <dbReference type="EMBL" id="QLY89528.1"/>
    </source>
</evidence>
<dbReference type="InterPro" id="IPR013833">
    <property type="entry name" value="Cyt_c_oxidase_su3_a-hlx"/>
</dbReference>
<evidence type="ECO:0000256" key="9">
    <source>
        <dbReference type="SAM" id="Phobius"/>
    </source>
</evidence>
<evidence type="ECO:0000259" key="10">
    <source>
        <dbReference type="PROSITE" id="PS50253"/>
    </source>
</evidence>
<dbReference type="Gene3D" id="1.20.120.80">
    <property type="entry name" value="Cytochrome c oxidase, subunit III, four-helix bundle"/>
    <property type="match status" value="1"/>
</dbReference>
<evidence type="ECO:0000256" key="7">
    <source>
        <dbReference type="ARBA" id="ARBA00023136"/>
    </source>
</evidence>
<reference evidence="11" key="1">
    <citation type="journal article" date="2017" name="Hydrobiologia">
        <title>Next-generation sequencing of Dreissena polymorpha transcriptome sheds light on its mitochondrial DNA.</title>
        <authorList>
            <person name="Soroka M."/>
            <person name="Rymaszewska A."/>
            <person name="Sanko T."/>
            <person name="Przylucka A."/>
            <person name="Lubosny M."/>
            <person name="Smietanka B."/>
            <person name="Burzynski A."/>
        </authorList>
    </citation>
    <scope>NUCLEOTIDE SEQUENCE</scope>
</reference>
<dbReference type="InterPro" id="IPR033945">
    <property type="entry name" value="Cyt_c_oxase_su3_dom"/>
</dbReference>
<accession>A0A1P8NLY0</accession>
<dbReference type="GO" id="GO:0004129">
    <property type="term" value="F:cytochrome-c oxidase activity"/>
    <property type="evidence" value="ECO:0007669"/>
    <property type="project" value="InterPro"/>
</dbReference>
<dbReference type="AlphaFoldDB" id="A0A1P8NLY0"/>
<comment type="similarity">
    <text evidence="2 8">Belongs to the cytochrome c oxidase subunit 3 family.</text>
</comment>
<comment type="function">
    <text evidence="8">Component of the cytochrome c oxidase, the last enzyme in the mitochondrial electron transport chain which drives oxidative phosphorylation. The respiratory chain contains 3 multisubunit complexes succinate dehydrogenase (complex II, CII), ubiquinol-cytochrome c oxidoreductase (cytochrome b-c1 complex, complex III, CIII) and cytochrome c oxidase (complex IV, CIV), that cooperate to transfer electrons derived from NADH and succinate to molecular oxygen, creating an electrochemical gradient over the inner membrane that drives transmembrane transport and the ATP synthase. Cytochrome c oxidase is the component of the respiratory chain that catalyzes the reduction of oxygen to water. Electrons originating from reduced cytochrome c in the intermembrane space (IMS) are transferred via the dinuclear copper A center (CU(A)) of subunit 2 and heme A of subunit 1 to the active site in subunit 1, a binuclear center (BNC) formed by heme A3 and copper B (CU(B)). The BNC reduces molecular oxygen to 2 water molecules using 4 electrons from cytochrome c in the IMS and 4 protons from the mitochondrial matrix.</text>
</comment>
<dbReference type="InterPro" id="IPR000298">
    <property type="entry name" value="Cyt_c_oxidase-like_su3"/>
</dbReference>
<gene>
    <name evidence="11" type="primary">COX3</name>
</gene>
<evidence type="ECO:0000313" key="11">
    <source>
        <dbReference type="EMBL" id="APX39119.1"/>
    </source>
</evidence>
<dbReference type="InterPro" id="IPR035973">
    <property type="entry name" value="Cyt_c_oxidase_su3-like_sf"/>
</dbReference>
<keyword evidence="5" id="KW-1278">Translocase</keyword>